<dbReference type="PANTHER" id="PTHR24024">
    <property type="entry name" value="PULMONARY SURFACTANT-ASSOCIATED PROTEIN A"/>
    <property type="match status" value="1"/>
</dbReference>
<feature type="compositionally biased region" description="Polar residues" evidence="1">
    <location>
        <begin position="41"/>
        <end position="53"/>
    </location>
</feature>
<protein>
    <submittedName>
        <fullName evidence="2">Short-chain collagen C4</fullName>
    </submittedName>
</protein>
<feature type="region of interest" description="Disordered" evidence="1">
    <location>
        <begin position="92"/>
        <end position="136"/>
    </location>
</feature>
<name>A0A9Q1CM84_HOLLE</name>
<keyword evidence="3" id="KW-1185">Reference proteome</keyword>
<organism evidence="2 3">
    <name type="scientific">Holothuria leucospilota</name>
    <name type="common">Black long sea cucumber</name>
    <name type="synonym">Mertensiothuria leucospilota</name>
    <dbReference type="NCBI Taxonomy" id="206669"/>
    <lineage>
        <taxon>Eukaryota</taxon>
        <taxon>Metazoa</taxon>
        <taxon>Echinodermata</taxon>
        <taxon>Eleutherozoa</taxon>
        <taxon>Echinozoa</taxon>
        <taxon>Holothuroidea</taxon>
        <taxon>Aspidochirotacea</taxon>
        <taxon>Aspidochirotida</taxon>
        <taxon>Holothuriidae</taxon>
        <taxon>Holothuria</taxon>
    </lineage>
</organism>
<dbReference type="Proteomes" id="UP001152320">
    <property type="component" value="Chromosome 2"/>
</dbReference>
<evidence type="ECO:0000313" key="3">
    <source>
        <dbReference type="Proteomes" id="UP001152320"/>
    </source>
</evidence>
<dbReference type="GO" id="GO:0005581">
    <property type="term" value="C:collagen trimer"/>
    <property type="evidence" value="ECO:0007669"/>
    <property type="project" value="UniProtKB-KW"/>
</dbReference>
<dbReference type="AlphaFoldDB" id="A0A9Q1CM84"/>
<dbReference type="PANTHER" id="PTHR24024:SF18">
    <property type="entry name" value="SHORT-CHAIN COLLAGEN C4-LIKE"/>
    <property type="match status" value="1"/>
</dbReference>
<keyword evidence="2" id="KW-0176">Collagen</keyword>
<dbReference type="InterPro" id="IPR051077">
    <property type="entry name" value="Ca-dependent_lectin"/>
</dbReference>
<reference evidence="2" key="1">
    <citation type="submission" date="2021-10" db="EMBL/GenBank/DDBJ databases">
        <title>Tropical sea cucumber genome reveals ecological adaptation and Cuvierian tubules defense mechanism.</title>
        <authorList>
            <person name="Chen T."/>
        </authorList>
    </citation>
    <scope>NUCLEOTIDE SEQUENCE</scope>
    <source>
        <strain evidence="2">Nanhai2018</strain>
        <tissue evidence="2">Muscle</tissue>
    </source>
</reference>
<proteinExistence type="predicted"/>
<sequence length="327" mass="35809">MLTLTFKVSLGDFRLYENGEEEKSNSINKIKEPLNILRNSSVRTTSSLHTNSQRSRRNVNEEAQISANVCPGCSSSYTPYFSGQCFLCPPGTPGPRGPPGQQGIPGRDGRDGRDATTESGNFGMSESPELPLDSLKNRNTSGGAVYVRWGRNDCPLQSELIYEGVAAGGHYTQKGSGSNYLCMPEEPIYDEPVAGSSGQNRGYVYGAEYETITFANWNHLHDNNVYCAVCWAPNRSSLMMVPARNICPGSLWTKEYSGYLVSSYYNHEGRTEFVCMDRNAEAVPRSSHSTDGALFYPVDGRCNSHGSGLPCGPYVDGYELTCAVCTR</sequence>
<feature type="region of interest" description="Disordered" evidence="1">
    <location>
        <begin position="41"/>
        <end position="61"/>
    </location>
</feature>
<dbReference type="GO" id="GO:0005615">
    <property type="term" value="C:extracellular space"/>
    <property type="evidence" value="ECO:0007669"/>
    <property type="project" value="TreeGrafter"/>
</dbReference>
<accession>A0A9Q1CM84</accession>
<comment type="caution">
    <text evidence="2">The sequence shown here is derived from an EMBL/GenBank/DDBJ whole genome shotgun (WGS) entry which is preliminary data.</text>
</comment>
<gene>
    <name evidence="2" type="ORF">HOLleu_06292</name>
</gene>
<evidence type="ECO:0000256" key="1">
    <source>
        <dbReference type="SAM" id="MobiDB-lite"/>
    </source>
</evidence>
<evidence type="ECO:0000313" key="2">
    <source>
        <dbReference type="EMBL" id="KAJ8047318.1"/>
    </source>
</evidence>
<dbReference type="EMBL" id="JAIZAY010000002">
    <property type="protein sequence ID" value="KAJ8047318.1"/>
    <property type="molecule type" value="Genomic_DNA"/>
</dbReference>
<feature type="compositionally biased region" description="Basic and acidic residues" evidence="1">
    <location>
        <begin position="107"/>
        <end position="116"/>
    </location>
</feature>
<dbReference type="OrthoDB" id="6086925at2759"/>
<dbReference type="Gene3D" id="1.20.5.320">
    <property type="entry name" value="6-Phosphogluconate Dehydrogenase, domain 3"/>
    <property type="match status" value="1"/>
</dbReference>